<dbReference type="InterPro" id="IPR000795">
    <property type="entry name" value="T_Tr_GTP-bd_dom"/>
</dbReference>
<evidence type="ECO:0000259" key="3">
    <source>
        <dbReference type="PROSITE" id="PS51722"/>
    </source>
</evidence>
<keyword evidence="5" id="KW-1185">Reference proteome</keyword>
<dbReference type="EMBL" id="JBGMDY010000001">
    <property type="protein sequence ID" value="KAL2346926.1"/>
    <property type="molecule type" value="Genomic_DNA"/>
</dbReference>
<organism evidence="4 5">
    <name type="scientific">Flemingia macrophylla</name>
    <dbReference type="NCBI Taxonomy" id="520843"/>
    <lineage>
        <taxon>Eukaryota</taxon>
        <taxon>Viridiplantae</taxon>
        <taxon>Streptophyta</taxon>
        <taxon>Embryophyta</taxon>
        <taxon>Tracheophyta</taxon>
        <taxon>Spermatophyta</taxon>
        <taxon>Magnoliopsida</taxon>
        <taxon>eudicotyledons</taxon>
        <taxon>Gunneridae</taxon>
        <taxon>Pentapetalae</taxon>
        <taxon>rosids</taxon>
        <taxon>fabids</taxon>
        <taxon>Fabales</taxon>
        <taxon>Fabaceae</taxon>
        <taxon>Papilionoideae</taxon>
        <taxon>50 kb inversion clade</taxon>
        <taxon>NPAAA clade</taxon>
        <taxon>indigoferoid/millettioid clade</taxon>
        <taxon>Phaseoleae</taxon>
        <taxon>Flemingia</taxon>
    </lineage>
</organism>
<dbReference type="PANTHER" id="PTHR23115">
    <property type="entry name" value="TRANSLATION FACTOR"/>
    <property type="match status" value="1"/>
</dbReference>
<evidence type="ECO:0000256" key="1">
    <source>
        <dbReference type="ARBA" id="ARBA00022741"/>
    </source>
</evidence>
<keyword evidence="1" id="KW-0547">Nucleotide-binding</keyword>
<dbReference type="Proteomes" id="UP001603857">
    <property type="component" value="Unassembled WGS sequence"/>
</dbReference>
<feature type="domain" description="Tr-type G" evidence="3">
    <location>
        <begin position="5"/>
        <end position="110"/>
    </location>
</feature>
<proteinExistence type="predicted"/>
<protein>
    <recommendedName>
        <fullName evidence="3">Tr-type G domain-containing protein</fullName>
    </recommendedName>
</protein>
<evidence type="ECO:0000313" key="5">
    <source>
        <dbReference type="Proteomes" id="UP001603857"/>
    </source>
</evidence>
<comment type="caution">
    <text evidence="4">The sequence shown here is derived from an EMBL/GenBank/DDBJ whole genome shotgun (WGS) entry which is preliminary data.</text>
</comment>
<dbReference type="InterPro" id="IPR050100">
    <property type="entry name" value="TRAFAC_GTPase_members"/>
</dbReference>
<dbReference type="GO" id="GO:0005525">
    <property type="term" value="F:GTP binding"/>
    <property type="evidence" value="ECO:0007669"/>
    <property type="project" value="UniProtKB-KW"/>
</dbReference>
<dbReference type="PRINTS" id="PR00315">
    <property type="entry name" value="ELONGATNFCT"/>
</dbReference>
<gene>
    <name evidence="4" type="ORF">Fmac_000926</name>
</gene>
<dbReference type="PROSITE" id="PS51722">
    <property type="entry name" value="G_TR_2"/>
    <property type="match status" value="1"/>
</dbReference>
<dbReference type="SUPFAM" id="SSF52540">
    <property type="entry name" value="P-loop containing nucleoside triphosphate hydrolases"/>
    <property type="match status" value="1"/>
</dbReference>
<dbReference type="AlphaFoldDB" id="A0ABD1NFS1"/>
<dbReference type="FunFam" id="3.40.50.300:FF:001857">
    <property type="entry name" value="Elongation factor 1-alpha"/>
    <property type="match status" value="1"/>
</dbReference>
<evidence type="ECO:0000313" key="4">
    <source>
        <dbReference type="EMBL" id="KAL2346926.1"/>
    </source>
</evidence>
<dbReference type="Pfam" id="PF00009">
    <property type="entry name" value="GTP_EFTU"/>
    <property type="match status" value="1"/>
</dbReference>
<accession>A0ABD1NFS1</accession>
<evidence type="ECO:0000256" key="2">
    <source>
        <dbReference type="ARBA" id="ARBA00023134"/>
    </source>
</evidence>
<reference evidence="4 5" key="1">
    <citation type="submission" date="2024-08" db="EMBL/GenBank/DDBJ databases">
        <title>Insights into the chromosomal genome structure of Flemingia macrophylla.</title>
        <authorList>
            <person name="Ding Y."/>
            <person name="Zhao Y."/>
            <person name="Bi W."/>
            <person name="Wu M."/>
            <person name="Zhao G."/>
            <person name="Gong Y."/>
            <person name="Li W."/>
            <person name="Zhang P."/>
        </authorList>
    </citation>
    <scope>NUCLEOTIDE SEQUENCE [LARGE SCALE GENOMIC DNA]</scope>
    <source>
        <strain evidence="4">DYQJB</strain>
        <tissue evidence="4">Leaf</tissue>
    </source>
</reference>
<keyword evidence="2" id="KW-0342">GTP-binding</keyword>
<dbReference type="InterPro" id="IPR027417">
    <property type="entry name" value="P-loop_NTPase"/>
</dbReference>
<sequence length="739" mass="83480">MGKEKVHINIVVIGHVDSGKSTTAGHLIYKLGGIDKRVIERFEKEVAEMNKRSFKYAWVLDKLKAELQRGITIDIALWKFETTKYYCTVIDAPRHRDFIKNMITGTSQVEKWLLVIHGKAHGGEIITALFAVILSGLGLNQARTNFYSFDQGRIAAYRLFEMISRSPLSFNHDGECSGFVPPTLEYETGMAKEPNRTGHPGTALLGLSIRDNIAYGRDTTMDQIEEAAKIAHVGGAGLARRKSENKTFYCKSCAFKSIYSSRLTRLPLEDGQLVEMGTHDELLTLDGLYAELLRCEEATKTSQEVVSLILQKLWLAGFSKGIQEMHRKTSLVLEDALLLFACNALLLWYTAICINKSYVDPPTAIKEYMVFSFATFALVEPFGLAPYILKRRESSRAIQTLKDSINRSALATMHGSSDTYKVVAAAAKCNSRELDLRVHCLGDHGWKNIASWKHFPSIVIGSYFVVWQLKEFGFETSWTPMITFHSNSNSSLGFSGSLFVNVAFGNEHVVTLRQQTALQAVKTFDEESPNECCFLSWDAWSWGMEKVLVFPDASRSRTDSGDALSPLLMSCKPYCLNFHIQLKSHVGLHILLLLHERDIEWPTMLKDLEEEEEKSSGEQDKAIEKETKAIVEQKNIPDSFRNSVSFDVGKEWEMSEAADHRKLIRLEMFYRDMLAGVNDELKKIRIKEIVKACLQSSENHRRKVFVEKYHCCNGVGHEFITSSSIATKAHEFLRVATLV</sequence>
<name>A0ABD1NFS1_9FABA</name>
<dbReference type="Gene3D" id="3.40.50.300">
    <property type="entry name" value="P-loop containing nucleotide triphosphate hydrolases"/>
    <property type="match status" value="1"/>
</dbReference>